<keyword evidence="2" id="KW-1185">Reference proteome</keyword>
<dbReference type="Proteomes" id="UP000031668">
    <property type="component" value="Unassembled WGS sequence"/>
</dbReference>
<dbReference type="AlphaFoldDB" id="A0A0C2IV86"/>
<organism evidence="1 2">
    <name type="scientific">Thelohanellus kitauei</name>
    <name type="common">Myxosporean</name>
    <dbReference type="NCBI Taxonomy" id="669202"/>
    <lineage>
        <taxon>Eukaryota</taxon>
        <taxon>Metazoa</taxon>
        <taxon>Cnidaria</taxon>
        <taxon>Myxozoa</taxon>
        <taxon>Myxosporea</taxon>
        <taxon>Bivalvulida</taxon>
        <taxon>Platysporina</taxon>
        <taxon>Myxobolidae</taxon>
        <taxon>Thelohanellus</taxon>
    </lineage>
</organism>
<sequence length="102" mass="11803">MNNNGRMLHGSVPIPPEDLLELGADNQNEDIDPCRSYGREVTMSWIFGLLECLRQDDVHYKSDELRLFIVERSDYQTLLPILRSNVQSGSMIWSEKLKHITI</sequence>
<dbReference type="OrthoDB" id="6611384at2759"/>
<evidence type="ECO:0000313" key="1">
    <source>
        <dbReference type="EMBL" id="KII60752.1"/>
    </source>
</evidence>
<accession>A0A0C2IV86</accession>
<name>A0A0C2IV86_THEKT</name>
<comment type="caution">
    <text evidence="1">The sequence shown here is derived from an EMBL/GenBank/DDBJ whole genome shotgun (WGS) entry which is preliminary data.</text>
</comment>
<dbReference type="EMBL" id="JWZT01005451">
    <property type="protein sequence ID" value="KII60752.1"/>
    <property type="molecule type" value="Genomic_DNA"/>
</dbReference>
<reference evidence="1 2" key="1">
    <citation type="journal article" date="2014" name="Genome Biol. Evol.">
        <title>The genome of the myxosporean Thelohanellus kitauei shows adaptations to nutrient acquisition within its fish host.</title>
        <authorList>
            <person name="Yang Y."/>
            <person name="Xiong J."/>
            <person name="Zhou Z."/>
            <person name="Huo F."/>
            <person name="Miao W."/>
            <person name="Ran C."/>
            <person name="Liu Y."/>
            <person name="Zhang J."/>
            <person name="Feng J."/>
            <person name="Wang M."/>
            <person name="Wang M."/>
            <person name="Wang L."/>
            <person name="Yao B."/>
        </authorList>
    </citation>
    <scope>NUCLEOTIDE SEQUENCE [LARGE SCALE GENOMIC DNA]</scope>
    <source>
        <strain evidence="1">Wuqing</strain>
    </source>
</reference>
<protein>
    <submittedName>
        <fullName evidence="1">Uncharacterized protein</fullName>
    </submittedName>
</protein>
<evidence type="ECO:0000313" key="2">
    <source>
        <dbReference type="Proteomes" id="UP000031668"/>
    </source>
</evidence>
<proteinExistence type="predicted"/>
<gene>
    <name evidence="1" type="ORF">RF11_03988</name>
</gene>